<sequence length="446" mass="49923">MGSPGASPQSTGTMRKSYSSGTLQKTGQATITSPMAADHEMPKLPKYLNVTNLTKFRKLPSSTGNLHGWLAEDYSQINWPLPKMFGKEKYGYSMIDIDDPRYIKECAQMSQKLIRLHYDQQIIDYTWRNTYKGLLTAEHRLATLPHNKCPQKTEDMMKKEVDSCMKQLLELQQQKDMYEQQIKEIYERCDSIKATIKKENDLEDLRKTMEKQTKEKISIDSPFWKAKFNIRSVNAAKMAPLVAWDGRHHESLHFESLELELALMALPAAAGVESDRWRLVGRNVGSSWVVNNINFYSDSQCTTAIQARPFRSLQGNGLRYDGSAISGPKHVRTSAAPADAFEANAVAWETGVPCPSTGDSCFIGFQWLTDQVDTAGGFATVGILQRGSEAPQCVALDQSSEANRFASSVMVQYWSSSARAWQDHTEMSGLTGGAAQLRIPEVPLAR</sequence>
<name>A0ABP0S364_9DINO</name>
<feature type="region of interest" description="Disordered" evidence="2">
    <location>
        <begin position="1"/>
        <end position="27"/>
    </location>
</feature>
<reference evidence="3 4" key="1">
    <citation type="submission" date="2024-02" db="EMBL/GenBank/DDBJ databases">
        <authorList>
            <person name="Chen Y."/>
            <person name="Shah S."/>
            <person name="Dougan E. K."/>
            <person name="Thang M."/>
            <person name="Chan C."/>
        </authorList>
    </citation>
    <scope>NUCLEOTIDE SEQUENCE [LARGE SCALE GENOMIC DNA]</scope>
</reference>
<accession>A0ABP0S364</accession>
<dbReference type="EMBL" id="CAXAMN010026916">
    <property type="protein sequence ID" value="CAK9106798.1"/>
    <property type="molecule type" value="Genomic_DNA"/>
</dbReference>
<evidence type="ECO:0000256" key="2">
    <source>
        <dbReference type="SAM" id="MobiDB-lite"/>
    </source>
</evidence>
<protein>
    <submittedName>
        <fullName evidence="3">Uncharacterized protein</fullName>
    </submittedName>
</protein>
<proteinExistence type="predicted"/>
<feature type="coiled-coil region" evidence="1">
    <location>
        <begin position="161"/>
        <end position="215"/>
    </location>
</feature>
<dbReference type="Proteomes" id="UP001642484">
    <property type="component" value="Unassembled WGS sequence"/>
</dbReference>
<evidence type="ECO:0000313" key="3">
    <source>
        <dbReference type="EMBL" id="CAK9106798.1"/>
    </source>
</evidence>
<keyword evidence="4" id="KW-1185">Reference proteome</keyword>
<comment type="caution">
    <text evidence="3">The sequence shown here is derived from an EMBL/GenBank/DDBJ whole genome shotgun (WGS) entry which is preliminary data.</text>
</comment>
<gene>
    <name evidence="3" type="ORF">CCMP2556_LOCUS49885</name>
</gene>
<evidence type="ECO:0000313" key="4">
    <source>
        <dbReference type="Proteomes" id="UP001642484"/>
    </source>
</evidence>
<evidence type="ECO:0000256" key="1">
    <source>
        <dbReference type="SAM" id="Coils"/>
    </source>
</evidence>
<organism evidence="3 4">
    <name type="scientific">Durusdinium trenchii</name>
    <dbReference type="NCBI Taxonomy" id="1381693"/>
    <lineage>
        <taxon>Eukaryota</taxon>
        <taxon>Sar</taxon>
        <taxon>Alveolata</taxon>
        <taxon>Dinophyceae</taxon>
        <taxon>Suessiales</taxon>
        <taxon>Symbiodiniaceae</taxon>
        <taxon>Durusdinium</taxon>
    </lineage>
</organism>
<keyword evidence="1" id="KW-0175">Coiled coil</keyword>